<feature type="domain" description="Tryptophan synthase beta chain-like PALP" evidence="12">
    <location>
        <begin position="77"/>
        <end position="380"/>
    </location>
</feature>
<feature type="binding site" evidence="9">
    <location>
        <position position="379"/>
    </location>
    <ligand>
        <name>pyridoxal 5'-phosphate</name>
        <dbReference type="ChEBI" id="CHEBI:597326"/>
    </ligand>
</feature>
<dbReference type="GO" id="GO:0003941">
    <property type="term" value="F:L-serine ammonia-lyase activity"/>
    <property type="evidence" value="ECO:0007669"/>
    <property type="project" value="TreeGrafter"/>
</dbReference>
<evidence type="ECO:0000256" key="1">
    <source>
        <dbReference type="ARBA" id="ARBA00001933"/>
    </source>
</evidence>
<dbReference type="Pfam" id="PF00291">
    <property type="entry name" value="PALP"/>
    <property type="match status" value="1"/>
</dbReference>
<dbReference type="GO" id="GO:0009097">
    <property type="term" value="P:isoleucine biosynthetic process"/>
    <property type="evidence" value="ECO:0007669"/>
    <property type="project" value="TreeGrafter"/>
</dbReference>
<keyword evidence="5 8" id="KW-0456">Lyase</keyword>
<dbReference type="OrthoDB" id="9778118at2"/>
<protein>
    <recommendedName>
        <fullName evidence="3 7">Threonine synthase</fullName>
        <ecNumber evidence="7 8">4.2.3.1</ecNumber>
    </recommendedName>
</protein>
<feature type="cross-link" description="Isoglutamyl lysine isopeptide (Lys-Gln) (interchain with Q-Cter in protein Pup)" evidence="11">
    <location>
        <position position="197"/>
    </location>
</feature>
<evidence type="ECO:0000259" key="12">
    <source>
        <dbReference type="Pfam" id="PF00291"/>
    </source>
</evidence>
<comment type="function">
    <text evidence="8">Catalyzes the gamma-elimination of phosphate from L-phosphohomoserine and the beta-addition of water to produce L-threonine.</text>
</comment>
<dbReference type="UniPathway" id="UPA00050">
    <property type="reaction ID" value="UER00065"/>
</dbReference>
<dbReference type="GO" id="GO:0004794">
    <property type="term" value="F:threonine deaminase activity"/>
    <property type="evidence" value="ECO:0007669"/>
    <property type="project" value="TreeGrafter"/>
</dbReference>
<evidence type="ECO:0000256" key="2">
    <source>
        <dbReference type="ARBA" id="ARBA00005517"/>
    </source>
</evidence>
<dbReference type="NCBIfam" id="TIGR00260">
    <property type="entry name" value="thrC"/>
    <property type="match status" value="1"/>
</dbReference>
<dbReference type="InterPro" id="IPR001926">
    <property type="entry name" value="TrpB-like_PALP"/>
</dbReference>
<dbReference type="InterPro" id="IPR036052">
    <property type="entry name" value="TrpB-like_PALP_sf"/>
</dbReference>
<dbReference type="RefSeq" id="WP_036199598.1">
    <property type="nucleotide sequence ID" value="NZ_AVCY01000010.1"/>
</dbReference>
<evidence type="ECO:0000256" key="4">
    <source>
        <dbReference type="ARBA" id="ARBA00022898"/>
    </source>
</evidence>
<organism evidence="13 14">
    <name type="scientific">Ureibacillus sinduriensis BLB-1 = JCM 15800</name>
    <dbReference type="NCBI Taxonomy" id="1384057"/>
    <lineage>
        <taxon>Bacteria</taxon>
        <taxon>Bacillati</taxon>
        <taxon>Bacillota</taxon>
        <taxon>Bacilli</taxon>
        <taxon>Bacillales</taxon>
        <taxon>Caryophanaceae</taxon>
        <taxon>Ureibacillus</taxon>
    </lineage>
</organism>
<dbReference type="InterPro" id="IPR050147">
    <property type="entry name" value="Ser/Thr_Dehydratase"/>
</dbReference>
<evidence type="ECO:0000313" key="13">
    <source>
        <dbReference type="EMBL" id="KGR76376.1"/>
    </source>
</evidence>
<dbReference type="EMBL" id="JPVO01000046">
    <property type="protein sequence ID" value="KGR76376.1"/>
    <property type="molecule type" value="Genomic_DNA"/>
</dbReference>
<dbReference type="InterPro" id="IPR004450">
    <property type="entry name" value="Thr_synthase-like"/>
</dbReference>
<evidence type="ECO:0000256" key="11">
    <source>
        <dbReference type="PIRSR" id="PIRSR038945-3"/>
    </source>
</evidence>
<feature type="binding site" evidence="9">
    <location>
        <begin position="242"/>
        <end position="246"/>
    </location>
    <ligand>
        <name>pyridoxal 5'-phosphate</name>
        <dbReference type="ChEBI" id="CHEBI:597326"/>
    </ligand>
</feature>
<dbReference type="AlphaFoldDB" id="A0A0A3HUX2"/>
<dbReference type="SUPFAM" id="SSF53686">
    <property type="entry name" value="Tryptophan synthase beta subunit-like PLP-dependent enzymes"/>
    <property type="match status" value="1"/>
</dbReference>
<dbReference type="GO" id="GO:0006567">
    <property type="term" value="P:L-threonine catabolic process"/>
    <property type="evidence" value="ECO:0007669"/>
    <property type="project" value="TreeGrafter"/>
</dbReference>
<evidence type="ECO:0000256" key="6">
    <source>
        <dbReference type="ARBA" id="ARBA00049144"/>
    </source>
</evidence>
<keyword evidence="8" id="KW-0791">Threonine biosynthesis</keyword>
<sequence>MKFICIDCGKESSSSEFEYHCTCGGLLDIVHDFQRYDADLLKHLFKERLSERMTPYASGVWRYKELIFPELPDNCIVTKYEGNTGLYTSELLQNYTGLKQVFVKAQSENPSGSFKDNGMTVAVSHGKSLGYKKFTCTSTGNTSSSLAMYASIANADSYVFVPDKDISLNKVLQTVSYGAKVFSFVGTYDDGIQFLEKHSNDLGLYVCNSINPFRIEGQKSIIYEIAQYLNWELPEWIIVPGGALSNATALGKGLHDLFTLGLINKMPRVAIVQAEGASPFHKMVSQEKRELTPEPFPYTRASALNIGNPPSWKKALHTLIQTRGITISVTDEEILDAKAVIDRSGIGCEPASAATIAGIRNLVSKQVIDKEESVLCILTGNILKDTDILKYYHLGEHTCASFKNTIQHSRLTLNSIRENMIEKK</sequence>
<accession>A0A0A3HUX2</accession>
<feature type="modified residue" description="N6-(pyridoxal phosphate)lysine" evidence="10">
    <location>
        <position position="115"/>
    </location>
</feature>
<keyword evidence="4 8" id="KW-0663">Pyridoxal phosphate</keyword>
<comment type="pathway">
    <text evidence="8">Amino-acid biosynthesis; L-threonine biosynthesis; L-threonine from L-aspartate: step 5/5.</text>
</comment>
<dbReference type="CDD" id="cd01563">
    <property type="entry name" value="Thr-synth_1"/>
    <property type="match status" value="1"/>
</dbReference>
<dbReference type="STRING" id="1384057.CD33_07500"/>
<comment type="catalytic activity">
    <reaction evidence="6 8">
        <text>O-phospho-L-homoserine + H2O = L-threonine + phosphate</text>
        <dbReference type="Rhea" id="RHEA:10840"/>
        <dbReference type="ChEBI" id="CHEBI:15377"/>
        <dbReference type="ChEBI" id="CHEBI:43474"/>
        <dbReference type="ChEBI" id="CHEBI:57590"/>
        <dbReference type="ChEBI" id="CHEBI:57926"/>
        <dbReference type="EC" id="4.2.3.1"/>
    </reaction>
</comment>
<feature type="binding site" evidence="9">
    <location>
        <position position="141"/>
    </location>
    <ligand>
        <name>pyridoxal 5'-phosphate</name>
        <dbReference type="ChEBI" id="CHEBI:597326"/>
    </ligand>
</feature>
<dbReference type="GO" id="GO:0006565">
    <property type="term" value="P:L-serine catabolic process"/>
    <property type="evidence" value="ECO:0007669"/>
    <property type="project" value="TreeGrafter"/>
</dbReference>
<comment type="similarity">
    <text evidence="2 8">Belongs to the threonine synthase family.</text>
</comment>
<reference evidence="13 14" key="1">
    <citation type="submission" date="2014-02" db="EMBL/GenBank/DDBJ databases">
        <title>Draft genome sequence of Lysinibacillus sinduriensis JCM 15800.</title>
        <authorList>
            <person name="Zhang F."/>
            <person name="Wang G."/>
            <person name="Zhang L."/>
        </authorList>
    </citation>
    <scope>NUCLEOTIDE SEQUENCE [LARGE SCALE GENOMIC DNA]</scope>
    <source>
        <strain evidence="13 14">JCM 15800</strain>
    </source>
</reference>
<evidence type="ECO:0000256" key="5">
    <source>
        <dbReference type="ARBA" id="ARBA00023239"/>
    </source>
</evidence>
<dbReference type="PANTHER" id="PTHR48078">
    <property type="entry name" value="THREONINE DEHYDRATASE, MITOCHONDRIAL-RELATED"/>
    <property type="match status" value="1"/>
</dbReference>
<dbReference type="EC" id="4.2.3.1" evidence="7 8"/>
<evidence type="ECO:0000256" key="3">
    <source>
        <dbReference type="ARBA" id="ARBA00018679"/>
    </source>
</evidence>
<comment type="cofactor">
    <cofactor evidence="1 8 9">
        <name>pyridoxal 5'-phosphate</name>
        <dbReference type="ChEBI" id="CHEBI:597326"/>
    </cofactor>
</comment>
<evidence type="ECO:0000256" key="7">
    <source>
        <dbReference type="NCBIfam" id="TIGR00260"/>
    </source>
</evidence>
<dbReference type="GO" id="GO:0004795">
    <property type="term" value="F:threonine synthase activity"/>
    <property type="evidence" value="ECO:0007669"/>
    <property type="project" value="UniProtKB-UniRule"/>
</dbReference>
<gene>
    <name evidence="13" type="ORF">CD33_07500</name>
</gene>
<dbReference type="PIRSF" id="PIRSF038945">
    <property type="entry name" value="Thr_synthase"/>
    <property type="match status" value="1"/>
</dbReference>
<evidence type="ECO:0000256" key="10">
    <source>
        <dbReference type="PIRSR" id="PIRSR038945-2"/>
    </source>
</evidence>
<name>A0A0A3HUX2_9BACL</name>
<dbReference type="Gene3D" id="3.40.50.1100">
    <property type="match status" value="2"/>
</dbReference>
<keyword evidence="14" id="KW-1185">Reference proteome</keyword>
<evidence type="ECO:0000313" key="14">
    <source>
        <dbReference type="Proteomes" id="UP000030408"/>
    </source>
</evidence>
<dbReference type="eggNOG" id="COG0498">
    <property type="taxonomic scope" value="Bacteria"/>
</dbReference>
<dbReference type="PANTHER" id="PTHR48078:SF6">
    <property type="entry name" value="L-THREONINE DEHYDRATASE CATABOLIC TDCB"/>
    <property type="match status" value="1"/>
</dbReference>
<proteinExistence type="inferred from homology"/>
<keyword evidence="8" id="KW-0028">Amino-acid biosynthesis</keyword>
<comment type="caution">
    <text evidence="13">The sequence shown here is derived from an EMBL/GenBank/DDBJ whole genome shotgun (WGS) entry which is preliminary data.</text>
</comment>
<evidence type="ECO:0000256" key="9">
    <source>
        <dbReference type="PIRSR" id="PIRSR038945-1"/>
    </source>
</evidence>
<dbReference type="Proteomes" id="UP000030408">
    <property type="component" value="Unassembled WGS sequence"/>
</dbReference>
<evidence type="ECO:0000256" key="8">
    <source>
        <dbReference type="PIRNR" id="PIRNR038945"/>
    </source>
</evidence>
<dbReference type="InterPro" id="IPR026260">
    <property type="entry name" value="Thr_Synthase_bac/arc"/>
</dbReference>
<dbReference type="GO" id="GO:0009088">
    <property type="term" value="P:threonine biosynthetic process"/>
    <property type="evidence" value="ECO:0007669"/>
    <property type="project" value="UniProtKB-UniRule"/>
</dbReference>